<dbReference type="InterPro" id="IPR000525">
    <property type="entry name" value="Initiator_Rep_WH1"/>
</dbReference>
<dbReference type="EMBL" id="NDXW01000006">
    <property type="protein sequence ID" value="RDH41633.1"/>
    <property type="molecule type" value="Genomic_DNA"/>
</dbReference>
<sequence>MKSELSEIRVTKANKLVEASLAESAVKLTLRDQKIILAVISQISPSDPDFKSYRLSIDTLAELTNIHKNTLYSEFERISARLASCLIKIKEQDEPKGFLHTNWFADIAFKPSKGYAEFSFSRKLKPYLIGIKDTFTWYYLSKVSSLQSVYSIRLYPLLRQYLPIKSVQNGKTEGYRIIAIDELKDILGVDKNNYPRFADFKRRVIIQCQKEISEKTDLAFDFEPVKDGRKITKLKFNIKSNASFEEVVEKEEVAKPELLPAGYDENVANMLLSEVPELKSKMGIVTLLATRLDFISASQACLMYTNAKDAGKEIKDPAAYFLGILKHQEQQAKNSHNPDMDDMSWANRADFDEF</sequence>
<evidence type="ECO:0000313" key="3">
    <source>
        <dbReference type="EMBL" id="RDH41633.1"/>
    </source>
</evidence>
<dbReference type="InterPro" id="IPR036390">
    <property type="entry name" value="WH_DNA-bd_sf"/>
</dbReference>
<protein>
    <submittedName>
        <fullName evidence="3">Replication initiation protein</fullName>
    </submittedName>
</protein>
<organism evidence="3 4">
    <name type="scientific">Zooshikella ganghwensis</name>
    <dbReference type="NCBI Taxonomy" id="202772"/>
    <lineage>
        <taxon>Bacteria</taxon>
        <taxon>Pseudomonadati</taxon>
        <taxon>Pseudomonadota</taxon>
        <taxon>Gammaproteobacteria</taxon>
        <taxon>Oceanospirillales</taxon>
        <taxon>Zooshikellaceae</taxon>
        <taxon>Zooshikella</taxon>
    </lineage>
</organism>
<dbReference type="SUPFAM" id="SSF46785">
    <property type="entry name" value="Winged helix' DNA-binding domain"/>
    <property type="match status" value="2"/>
</dbReference>
<comment type="similarity">
    <text evidence="1">Belongs to the initiator RepB protein family.</text>
</comment>
<dbReference type="GO" id="GO:0006270">
    <property type="term" value="P:DNA replication initiation"/>
    <property type="evidence" value="ECO:0007669"/>
    <property type="project" value="InterPro"/>
</dbReference>
<keyword evidence="4" id="KW-1185">Reference proteome</keyword>
<gene>
    <name evidence="3" type="ORF">B9G39_27610</name>
</gene>
<dbReference type="Pfam" id="PF01051">
    <property type="entry name" value="Rep3_N"/>
    <property type="match status" value="1"/>
</dbReference>
<comment type="caution">
    <text evidence="3">The sequence shown here is derived from an EMBL/GenBank/DDBJ whole genome shotgun (WGS) entry which is preliminary data.</text>
</comment>
<dbReference type="Gene3D" id="1.10.10.10">
    <property type="entry name" value="Winged helix-like DNA-binding domain superfamily/Winged helix DNA-binding domain"/>
    <property type="match status" value="2"/>
</dbReference>
<evidence type="ECO:0000259" key="2">
    <source>
        <dbReference type="Pfam" id="PF01051"/>
    </source>
</evidence>
<evidence type="ECO:0000313" key="4">
    <source>
        <dbReference type="Proteomes" id="UP000257039"/>
    </source>
</evidence>
<accession>A0A4P9VEZ9</accession>
<dbReference type="InterPro" id="IPR036388">
    <property type="entry name" value="WH-like_DNA-bd_sf"/>
</dbReference>
<proteinExistence type="inferred from homology"/>
<dbReference type="AlphaFoldDB" id="A0A4P9VEZ9"/>
<dbReference type="Proteomes" id="UP000257039">
    <property type="component" value="Unassembled WGS sequence"/>
</dbReference>
<dbReference type="GO" id="GO:0003887">
    <property type="term" value="F:DNA-directed DNA polymerase activity"/>
    <property type="evidence" value="ECO:0007669"/>
    <property type="project" value="InterPro"/>
</dbReference>
<feature type="domain" description="Initiator Rep protein WH1" evidence="2">
    <location>
        <begin position="10"/>
        <end position="158"/>
    </location>
</feature>
<dbReference type="Pfam" id="PF21205">
    <property type="entry name" value="Rep3_C"/>
    <property type="match status" value="1"/>
</dbReference>
<dbReference type="RefSeq" id="WP_094789732.1">
    <property type="nucleotide sequence ID" value="NZ_NDXW01000006.1"/>
</dbReference>
<reference evidence="3 4" key="1">
    <citation type="submission" date="2017-04" db="EMBL/GenBank/DDBJ databases">
        <title>Draft genome sequence of Zooshikella ganghwensis VG4 isolated from Red Sea sediments.</title>
        <authorList>
            <person name="Rehman Z."/>
            <person name="Alam I."/>
            <person name="Kamau A."/>
            <person name="Bajic V."/>
            <person name="Leiknes T."/>
        </authorList>
    </citation>
    <scope>NUCLEOTIDE SEQUENCE [LARGE SCALE GENOMIC DNA]</scope>
    <source>
        <strain evidence="3 4">VG4</strain>
    </source>
</reference>
<evidence type="ECO:0000256" key="1">
    <source>
        <dbReference type="ARBA" id="ARBA00038283"/>
    </source>
</evidence>
<name>A0A4P9VEZ9_9GAMM</name>